<proteinExistence type="predicted"/>
<dbReference type="EMBL" id="BART01003938">
    <property type="protein sequence ID" value="GAG63889.1"/>
    <property type="molecule type" value="Genomic_DNA"/>
</dbReference>
<evidence type="ECO:0000256" key="1">
    <source>
        <dbReference type="SAM" id="Phobius"/>
    </source>
</evidence>
<keyword evidence="1" id="KW-1133">Transmembrane helix</keyword>
<gene>
    <name evidence="2" type="ORF">S01H4_10348</name>
</gene>
<feature type="transmembrane region" description="Helical" evidence="1">
    <location>
        <begin position="30"/>
        <end position="51"/>
    </location>
</feature>
<keyword evidence="1" id="KW-0812">Transmembrane</keyword>
<name>X0Z4F4_9ZZZZ</name>
<feature type="non-terminal residue" evidence="2">
    <location>
        <position position="59"/>
    </location>
</feature>
<organism evidence="2">
    <name type="scientific">marine sediment metagenome</name>
    <dbReference type="NCBI Taxonomy" id="412755"/>
    <lineage>
        <taxon>unclassified sequences</taxon>
        <taxon>metagenomes</taxon>
        <taxon>ecological metagenomes</taxon>
    </lineage>
</organism>
<sequence>MYLSDGIIIAPIDVYKTKRRINKKKILKQAGVYLFLCIISFIYITPFFWILSTSLKSET</sequence>
<keyword evidence="1" id="KW-0472">Membrane</keyword>
<evidence type="ECO:0000313" key="2">
    <source>
        <dbReference type="EMBL" id="GAG63889.1"/>
    </source>
</evidence>
<reference evidence="2" key="1">
    <citation type="journal article" date="2014" name="Front. Microbiol.">
        <title>High frequency of phylogenetically diverse reductive dehalogenase-homologous genes in deep subseafloor sedimentary metagenomes.</title>
        <authorList>
            <person name="Kawai M."/>
            <person name="Futagami T."/>
            <person name="Toyoda A."/>
            <person name="Takaki Y."/>
            <person name="Nishi S."/>
            <person name="Hori S."/>
            <person name="Arai W."/>
            <person name="Tsubouchi T."/>
            <person name="Morono Y."/>
            <person name="Uchiyama I."/>
            <person name="Ito T."/>
            <person name="Fujiyama A."/>
            <person name="Inagaki F."/>
            <person name="Takami H."/>
        </authorList>
    </citation>
    <scope>NUCLEOTIDE SEQUENCE</scope>
    <source>
        <strain evidence="2">Expedition CK06-06</strain>
    </source>
</reference>
<protein>
    <submittedName>
        <fullName evidence="2">Uncharacterized protein</fullName>
    </submittedName>
</protein>
<dbReference type="AlphaFoldDB" id="X0Z4F4"/>
<accession>X0Z4F4</accession>
<comment type="caution">
    <text evidence="2">The sequence shown here is derived from an EMBL/GenBank/DDBJ whole genome shotgun (WGS) entry which is preliminary data.</text>
</comment>